<sequence>MMSMRRAAAAVSTLALGAGLMLGTSTPATASPAPAPTGANASCAVPKMFFGSQGHHGASISCTGTTFRIAIRCYKSSIDYWYTHYGNVAGSGGTSTAWCDLYAEIKAITTV</sequence>
<dbReference type="AlphaFoldDB" id="A0A2Z5J6Y9"/>
<dbReference type="Proteomes" id="UP000252698">
    <property type="component" value="Chromosome"/>
</dbReference>
<proteinExistence type="predicted"/>
<protein>
    <recommendedName>
        <fullName evidence="4">Secreted protein</fullName>
    </recommendedName>
</protein>
<accession>A0A2Z5J6Y9</accession>
<evidence type="ECO:0008006" key="4">
    <source>
        <dbReference type="Google" id="ProtNLM"/>
    </source>
</evidence>
<dbReference type="KEGG" id="sata:C5746_02545"/>
<evidence type="ECO:0000313" key="2">
    <source>
        <dbReference type="EMBL" id="AXE76030.1"/>
    </source>
</evidence>
<feature type="signal peptide" evidence="1">
    <location>
        <begin position="1"/>
        <end position="30"/>
    </location>
</feature>
<organism evidence="2 3">
    <name type="scientific">Streptomyces atratus</name>
    <dbReference type="NCBI Taxonomy" id="1893"/>
    <lineage>
        <taxon>Bacteria</taxon>
        <taxon>Bacillati</taxon>
        <taxon>Actinomycetota</taxon>
        <taxon>Actinomycetes</taxon>
        <taxon>Kitasatosporales</taxon>
        <taxon>Streptomycetaceae</taxon>
        <taxon>Streptomyces</taxon>
    </lineage>
</organism>
<dbReference type="EMBL" id="CP027306">
    <property type="protein sequence ID" value="AXE76030.1"/>
    <property type="molecule type" value="Genomic_DNA"/>
</dbReference>
<evidence type="ECO:0000256" key="1">
    <source>
        <dbReference type="SAM" id="SignalP"/>
    </source>
</evidence>
<evidence type="ECO:0000313" key="3">
    <source>
        <dbReference type="Proteomes" id="UP000252698"/>
    </source>
</evidence>
<keyword evidence="1" id="KW-0732">Signal</keyword>
<name>A0A2Z5J6Y9_STRAR</name>
<gene>
    <name evidence="2" type="ORF">C5746_02545</name>
</gene>
<reference evidence="2 3" key="1">
    <citation type="journal article" date="2018" name="Front. Microbiol.">
        <title>Genome Sequencing of Streptomyces atratus SCSIOZH16 and Activation Production of Nocardamine via Metabolic Engineering.</title>
        <authorList>
            <person name="Li Y."/>
            <person name="Zhang C."/>
            <person name="Liu C."/>
            <person name="Ju J."/>
            <person name="Ma J."/>
        </authorList>
    </citation>
    <scope>NUCLEOTIDE SEQUENCE [LARGE SCALE GENOMIC DNA]</scope>
    <source>
        <strain evidence="2 3">SCSIO_ZH16</strain>
    </source>
</reference>
<feature type="chain" id="PRO_5016295376" description="Secreted protein" evidence="1">
    <location>
        <begin position="31"/>
        <end position="111"/>
    </location>
</feature>